<dbReference type="Proteomes" id="UP001220610">
    <property type="component" value="Chromosome"/>
</dbReference>
<name>A0AAJ5WXN2_9BACT</name>
<proteinExistence type="predicted"/>
<evidence type="ECO:0000259" key="1">
    <source>
        <dbReference type="PROSITE" id="PS50943"/>
    </source>
</evidence>
<organism evidence="2 3">
    <name type="scientific">Candidatus Pseudobacter hemicellulosilyticus</name>
    <dbReference type="NCBI Taxonomy" id="3121375"/>
    <lineage>
        <taxon>Bacteria</taxon>
        <taxon>Pseudomonadati</taxon>
        <taxon>Bacteroidota</taxon>
        <taxon>Chitinophagia</taxon>
        <taxon>Chitinophagales</taxon>
        <taxon>Chitinophagaceae</taxon>
        <taxon>Pseudobacter</taxon>
    </lineage>
</organism>
<dbReference type="InterPro" id="IPR001387">
    <property type="entry name" value="Cro/C1-type_HTH"/>
</dbReference>
<gene>
    <name evidence="2" type="ORF">P0Y53_23780</name>
</gene>
<dbReference type="Pfam" id="PF13443">
    <property type="entry name" value="HTH_26"/>
    <property type="match status" value="1"/>
</dbReference>
<dbReference type="PROSITE" id="PS50943">
    <property type="entry name" value="HTH_CROC1"/>
    <property type="match status" value="1"/>
</dbReference>
<protein>
    <submittedName>
        <fullName evidence="2">Helix-turn-helix transcriptional regulator</fullName>
    </submittedName>
</protein>
<feature type="domain" description="HTH cro/C1-type" evidence="1">
    <location>
        <begin position="1"/>
        <end position="52"/>
    </location>
</feature>
<accession>A0AAJ5WXN2</accession>
<dbReference type="Gene3D" id="1.10.260.40">
    <property type="entry name" value="lambda repressor-like DNA-binding domains"/>
    <property type="match status" value="1"/>
</dbReference>
<dbReference type="SUPFAM" id="SSF47413">
    <property type="entry name" value="lambda repressor-like DNA-binding domains"/>
    <property type="match status" value="1"/>
</dbReference>
<dbReference type="CDD" id="cd00093">
    <property type="entry name" value="HTH_XRE"/>
    <property type="match status" value="1"/>
</dbReference>
<evidence type="ECO:0000313" key="2">
    <source>
        <dbReference type="EMBL" id="WEK38457.1"/>
    </source>
</evidence>
<evidence type="ECO:0000313" key="3">
    <source>
        <dbReference type="Proteomes" id="UP001220610"/>
    </source>
</evidence>
<reference evidence="2" key="1">
    <citation type="submission" date="2023-03" db="EMBL/GenBank/DDBJ databases">
        <title>Andean soil-derived lignocellulolytic bacterial consortium as a source of novel taxa and putative plastic-active enzymes.</title>
        <authorList>
            <person name="Diaz-Garcia L."/>
            <person name="Chuvochina M."/>
            <person name="Feuerriegel G."/>
            <person name="Bunk B."/>
            <person name="Sproer C."/>
            <person name="Streit W.R."/>
            <person name="Rodriguez L.M."/>
            <person name="Overmann J."/>
            <person name="Jimenez D.J."/>
        </authorList>
    </citation>
    <scope>NUCLEOTIDE SEQUENCE</scope>
    <source>
        <strain evidence="2">MAG 7</strain>
    </source>
</reference>
<sequence>MRKEKNMSQVDLEVQSGIYIAEISKMENGLQNLEFYTLSKLAFALKVQLQDFFNFELISSDNEEAG</sequence>
<dbReference type="AlphaFoldDB" id="A0AAJ5WXN2"/>
<dbReference type="InterPro" id="IPR010982">
    <property type="entry name" value="Lambda_DNA-bd_dom_sf"/>
</dbReference>
<dbReference type="GO" id="GO:0003677">
    <property type="term" value="F:DNA binding"/>
    <property type="evidence" value="ECO:0007669"/>
    <property type="project" value="InterPro"/>
</dbReference>
<dbReference type="EMBL" id="CP119311">
    <property type="protein sequence ID" value="WEK38457.1"/>
    <property type="molecule type" value="Genomic_DNA"/>
</dbReference>